<sequence>MQKTTHKSGFTLVELLIVVAIIAILAAAVFIALDPVKRFKESRDSTRWNDVSSIAGAATLNQVDNGGAYTATITALTDDLFYVIGTDATGCNTTCTAQTTQAACVDLTALVTDGYLGSVPMDPSTGTAANTDYYLARNANGTIEVGSCDPEAAATISLTH</sequence>
<reference evidence="2 3" key="1">
    <citation type="submission" date="2017-09" db="EMBL/GenBank/DDBJ databases">
        <title>Depth-based differentiation of microbial function through sediment-hosted aquifers and enrichment of novel symbionts in the deep terrestrial subsurface.</title>
        <authorList>
            <person name="Probst A.J."/>
            <person name="Ladd B."/>
            <person name="Jarett J.K."/>
            <person name="Geller-Mcgrath D.E."/>
            <person name="Sieber C.M."/>
            <person name="Emerson J.B."/>
            <person name="Anantharaman K."/>
            <person name="Thomas B.C."/>
            <person name="Malmstrom R."/>
            <person name="Stieglmeier M."/>
            <person name="Klingl A."/>
            <person name="Woyke T."/>
            <person name="Ryan C.M."/>
            <person name="Banfield J.F."/>
        </authorList>
    </citation>
    <scope>NUCLEOTIDE SEQUENCE [LARGE SCALE GENOMIC DNA]</scope>
    <source>
        <strain evidence="2">CG10_big_fil_rev_8_21_14_0_10_50_16</strain>
    </source>
</reference>
<dbReference type="Proteomes" id="UP000230084">
    <property type="component" value="Unassembled WGS sequence"/>
</dbReference>
<dbReference type="NCBIfam" id="TIGR02532">
    <property type="entry name" value="IV_pilin_GFxxxE"/>
    <property type="match status" value="1"/>
</dbReference>
<protein>
    <recommendedName>
        <fullName evidence="4">Pili assembly chaperone</fullName>
    </recommendedName>
</protein>
<accession>A0A2H0RNZ9</accession>
<evidence type="ECO:0008006" key="4">
    <source>
        <dbReference type="Google" id="ProtNLM"/>
    </source>
</evidence>
<dbReference type="PROSITE" id="PS00409">
    <property type="entry name" value="PROKAR_NTER_METHYL"/>
    <property type="match status" value="1"/>
</dbReference>
<keyword evidence="1" id="KW-1133">Transmembrane helix</keyword>
<proteinExistence type="predicted"/>
<evidence type="ECO:0000313" key="3">
    <source>
        <dbReference type="Proteomes" id="UP000230084"/>
    </source>
</evidence>
<dbReference type="Pfam" id="PF07963">
    <property type="entry name" value="N_methyl"/>
    <property type="match status" value="1"/>
</dbReference>
<dbReference type="InterPro" id="IPR012902">
    <property type="entry name" value="N_methyl_site"/>
</dbReference>
<organism evidence="2 3">
    <name type="scientific">Candidatus Uhrbacteria bacterium CG10_big_fil_rev_8_21_14_0_10_50_16</name>
    <dbReference type="NCBI Taxonomy" id="1975039"/>
    <lineage>
        <taxon>Bacteria</taxon>
        <taxon>Candidatus Uhriibacteriota</taxon>
    </lineage>
</organism>
<name>A0A2H0RNZ9_9BACT</name>
<keyword evidence="1" id="KW-0812">Transmembrane</keyword>
<keyword evidence="1" id="KW-0472">Membrane</keyword>
<dbReference type="Gene3D" id="3.30.700.10">
    <property type="entry name" value="Glycoprotein, Type 4 Pilin"/>
    <property type="match status" value="1"/>
</dbReference>
<dbReference type="SUPFAM" id="SSF54523">
    <property type="entry name" value="Pili subunits"/>
    <property type="match status" value="1"/>
</dbReference>
<dbReference type="EMBL" id="PCYM01000006">
    <property type="protein sequence ID" value="PIR47495.1"/>
    <property type="molecule type" value="Genomic_DNA"/>
</dbReference>
<feature type="transmembrane region" description="Helical" evidence="1">
    <location>
        <begin position="12"/>
        <end position="33"/>
    </location>
</feature>
<dbReference type="AlphaFoldDB" id="A0A2H0RNZ9"/>
<evidence type="ECO:0000313" key="2">
    <source>
        <dbReference type="EMBL" id="PIR47495.1"/>
    </source>
</evidence>
<gene>
    <name evidence="2" type="ORF">COV06_03530</name>
</gene>
<comment type="caution">
    <text evidence="2">The sequence shown here is derived from an EMBL/GenBank/DDBJ whole genome shotgun (WGS) entry which is preliminary data.</text>
</comment>
<dbReference type="InterPro" id="IPR045584">
    <property type="entry name" value="Pilin-like"/>
</dbReference>
<evidence type="ECO:0000256" key="1">
    <source>
        <dbReference type="SAM" id="Phobius"/>
    </source>
</evidence>